<dbReference type="PANTHER" id="PTHR43547:SF2">
    <property type="entry name" value="HYBRID SIGNAL TRANSDUCTION HISTIDINE KINASE C"/>
    <property type="match status" value="1"/>
</dbReference>
<accession>A0ABQ1YH13</accession>
<dbReference type="Gene3D" id="2.60.40.10">
    <property type="entry name" value="Immunoglobulins"/>
    <property type="match status" value="1"/>
</dbReference>
<dbReference type="InterPro" id="IPR013783">
    <property type="entry name" value="Ig-like_fold"/>
</dbReference>
<feature type="transmembrane region" description="Helical" evidence="2">
    <location>
        <begin position="700"/>
        <end position="723"/>
    </location>
</feature>
<dbReference type="InterPro" id="IPR036890">
    <property type="entry name" value="HATPase_C_sf"/>
</dbReference>
<dbReference type="RefSeq" id="WP_229221342.1">
    <property type="nucleotide sequence ID" value="NZ_BMIA01000001.1"/>
</dbReference>
<dbReference type="Gene3D" id="2.130.10.10">
    <property type="entry name" value="YVTN repeat-like/Quinoprotein amine dehydrogenase"/>
    <property type="match status" value="2"/>
</dbReference>
<feature type="signal peptide" evidence="3">
    <location>
        <begin position="1"/>
        <end position="23"/>
    </location>
</feature>
<keyword evidence="3" id="KW-0732">Signal</keyword>
<sequence length="991" mass="112715">MRYLVSCSTTLLFIALFSGLKVAAATPDYSITHYTSQNGLPQNSAKGVELDKDGFLWIGTEAGLVRFDGQRFKLYDADHYPLMKSNRVGDLSLDTAGVLCFRDGVSLTFDSRGRMQQISQEAYLGRITRLQGGFLSVQDYSLSFSSGKKLRWSMILPELVAGGHGRFWAIQNRQCYFLNKPGLLSCVDADKRRTTVRITGLPLHLKAYAKDEPRVQGLLEHDGLLYYHTDKAIYQLTDAGSNELKATLVLEADLSDVTCFRRYPELNMYVIGTATHGVYILRRKQFEAYRHSNGYGNFYPQVPYGETGALTAFGLLYPGGSRLGFPFDVGAFRGVLRDSRGHYWLDRVFMTSSTTYNVMLIEMDEKLHELKQRFNRYGSSCIRETPDGRIWVLTSGGRRLVHVDGDSLRSLPEHCDINYGAQTFLPVDNEHFWIAGRELMALLNIRTGKQIHYKTLEQYNIEALHLDRNNVLWVGTTGKGFYAIKGDRVIKLPLDRKASLKDVHSFMEDHSGFIWMSTNNGLFRCRKADLDLFVAGKTSDVYYQCFKQESGFNINEFNGNCTPYAVVLGNGKFSFPSIDGLVQFYPDAIKELLPTSKIFVDKLLVDGKQQYLNGHSIQLRPDFKYIEVEAASPFYGNPANQYLEYRLTGLDSIWHPLNEDNKVVFNNLAHGQYGLQFRKTAGFGPGNITTTSISLFVEPFFYQTIYFKLAAIILILLLIYLVVKIRYAYLLKQNKQLEQEVANRTFHLNNANRLKEKMLMMVGHDLQSPLHFLGYLSDTNYEAVMSNQHEKAGLISREMKNASREIYAFVDELSLWARVQDERFNLKKTTFSFTSLVGELDLFFKEILGHQRNTFEFTTEENYELYTNKELLKAILRNLVENARKHTHQGVISVHCYRDSDNTCSVRVSDTGKGMTPEILGKINNLIRHSGETLDFESGNRMGYQFIIDFVTRLGMHLAIDSQENKGTVVVVSGIALQPAGLQIKKGYQTP</sequence>
<dbReference type="PANTHER" id="PTHR43547">
    <property type="entry name" value="TWO-COMPONENT HISTIDINE KINASE"/>
    <property type="match status" value="1"/>
</dbReference>
<feature type="chain" id="PRO_5045087162" description="Histidine kinase domain-containing protein" evidence="3">
    <location>
        <begin position="24"/>
        <end position="991"/>
    </location>
</feature>
<dbReference type="SMART" id="SM00387">
    <property type="entry name" value="HATPase_c"/>
    <property type="match status" value="1"/>
</dbReference>
<reference evidence="6" key="1">
    <citation type="journal article" date="2019" name="Int. J. Syst. Evol. Microbiol.">
        <title>The Global Catalogue of Microorganisms (GCM) 10K type strain sequencing project: providing services to taxonomists for standard genome sequencing and annotation.</title>
        <authorList>
            <consortium name="The Broad Institute Genomics Platform"/>
            <consortium name="The Broad Institute Genome Sequencing Center for Infectious Disease"/>
            <person name="Wu L."/>
            <person name="Ma J."/>
        </authorList>
    </citation>
    <scope>NUCLEOTIDE SEQUENCE [LARGE SCALE GENOMIC DNA]</scope>
    <source>
        <strain evidence="6">CGMCC 1.15288</strain>
    </source>
</reference>
<keyword evidence="2" id="KW-1133">Transmembrane helix</keyword>
<dbReference type="Pfam" id="PF07494">
    <property type="entry name" value="Reg_prop"/>
    <property type="match status" value="1"/>
</dbReference>
<dbReference type="InterPro" id="IPR011110">
    <property type="entry name" value="Reg_prop"/>
</dbReference>
<dbReference type="PROSITE" id="PS50109">
    <property type="entry name" value="HIS_KIN"/>
    <property type="match status" value="1"/>
</dbReference>
<dbReference type="EMBL" id="BMIA01000001">
    <property type="protein sequence ID" value="GGH25006.1"/>
    <property type="molecule type" value="Genomic_DNA"/>
</dbReference>
<keyword evidence="2" id="KW-0812">Transmembrane</keyword>
<evidence type="ECO:0000256" key="3">
    <source>
        <dbReference type="SAM" id="SignalP"/>
    </source>
</evidence>
<dbReference type="InterPro" id="IPR036097">
    <property type="entry name" value="HisK_dim/P_sf"/>
</dbReference>
<evidence type="ECO:0000256" key="2">
    <source>
        <dbReference type="SAM" id="Phobius"/>
    </source>
</evidence>
<name>A0ABQ1YH13_9BACT</name>
<dbReference type="Gene3D" id="3.30.565.10">
    <property type="entry name" value="Histidine kinase-like ATPase, C-terminal domain"/>
    <property type="match status" value="1"/>
</dbReference>
<dbReference type="InterPro" id="IPR015943">
    <property type="entry name" value="WD40/YVTN_repeat-like_dom_sf"/>
</dbReference>
<dbReference type="SUPFAM" id="SSF47384">
    <property type="entry name" value="Homodimeric domain of signal transducing histidine kinase"/>
    <property type="match status" value="1"/>
</dbReference>
<evidence type="ECO:0000313" key="6">
    <source>
        <dbReference type="Proteomes" id="UP000600214"/>
    </source>
</evidence>
<dbReference type="SUPFAM" id="SSF55874">
    <property type="entry name" value="ATPase domain of HSP90 chaperone/DNA topoisomerase II/histidine kinase"/>
    <property type="match status" value="1"/>
</dbReference>
<organism evidence="5 6">
    <name type="scientific">Dyadobacter endophyticus</name>
    <dbReference type="NCBI Taxonomy" id="1749036"/>
    <lineage>
        <taxon>Bacteria</taxon>
        <taxon>Pseudomonadati</taxon>
        <taxon>Bacteroidota</taxon>
        <taxon>Cytophagia</taxon>
        <taxon>Cytophagales</taxon>
        <taxon>Spirosomataceae</taxon>
        <taxon>Dyadobacter</taxon>
    </lineage>
</organism>
<dbReference type="InterPro" id="IPR005467">
    <property type="entry name" value="His_kinase_dom"/>
</dbReference>
<comment type="caution">
    <text evidence="5">The sequence shown here is derived from an EMBL/GenBank/DDBJ whole genome shotgun (WGS) entry which is preliminary data.</text>
</comment>
<dbReference type="Proteomes" id="UP000600214">
    <property type="component" value="Unassembled WGS sequence"/>
</dbReference>
<keyword evidence="6" id="KW-1185">Reference proteome</keyword>
<evidence type="ECO:0000256" key="1">
    <source>
        <dbReference type="ARBA" id="ARBA00022553"/>
    </source>
</evidence>
<dbReference type="Pfam" id="PF02518">
    <property type="entry name" value="HATPase_c"/>
    <property type="match status" value="1"/>
</dbReference>
<keyword evidence="1" id="KW-0597">Phosphoprotein</keyword>
<keyword evidence="2" id="KW-0472">Membrane</keyword>
<evidence type="ECO:0000313" key="5">
    <source>
        <dbReference type="EMBL" id="GGH25006.1"/>
    </source>
</evidence>
<dbReference type="InterPro" id="IPR003594">
    <property type="entry name" value="HATPase_dom"/>
</dbReference>
<protein>
    <recommendedName>
        <fullName evidence="4">Histidine kinase domain-containing protein</fullName>
    </recommendedName>
</protein>
<dbReference type="SUPFAM" id="SSF50998">
    <property type="entry name" value="Quinoprotein alcohol dehydrogenase-like"/>
    <property type="match status" value="1"/>
</dbReference>
<evidence type="ECO:0000259" key="4">
    <source>
        <dbReference type="PROSITE" id="PS50109"/>
    </source>
</evidence>
<gene>
    <name evidence="5" type="ORF">GCM10007423_08900</name>
</gene>
<proteinExistence type="predicted"/>
<dbReference type="InterPro" id="IPR011047">
    <property type="entry name" value="Quinoprotein_ADH-like_sf"/>
</dbReference>
<feature type="domain" description="Histidine kinase" evidence="4">
    <location>
        <begin position="761"/>
        <end position="978"/>
    </location>
</feature>